<keyword evidence="5" id="KW-1185">Reference proteome</keyword>
<name>A0AAD5KJI2_9CRUS</name>
<proteinExistence type="predicted"/>
<keyword evidence="1" id="KW-0862">Zinc</keyword>
<evidence type="ECO:0000259" key="3">
    <source>
        <dbReference type="PROSITE" id="PS50158"/>
    </source>
</evidence>
<dbReference type="Proteomes" id="UP000820818">
    <property type="component" value="Linkage Group LG8"/>
</dbReference>
<dbReference type="InterPro" id="IPR036875">
    <property type="entry name" value="Znf_CCHC_sf"/>
</dbReference>
<dbReference type="Gene3D" id="4.10.60.10">
    <property type="entry name" value="Zinc finger, CCHC-type"/>
    <property type="match status" value="1"/>
</dbReference>
<feature type="domain" description="CCHC-type" evidence="3">
    <location>
        <begin position="228"/>
        <end position="241"/>
    </location>
</feature>
<gene>
    <name evidence="4" type="ORF">GHT06_019017</name>
</gene>
<comment type="caution">
    <text evidence="4">The sequence shown here is derived from an EMBL/GenBank/DDBJ whole genome shotgun (WGS) entry which is preliminary data.</text>
</comment>
<keyword evidence="1" id="KW-0863">Zinc-finger</keyword>
<accession>A0AAD5KJI2</accession>
<dbReference type="AlphaFoldDB" id="A0AAD5KJI2"/>
<feature type="compositionally biased region" description="Basic and acidic residues" evidence="2">
    <location>
        <begin position="246"/>
        <end position="261"/>
    </location>
</feature>
<dbReference type="EMBL" id="WJBH02000008">
    <property type="protein sequence ID" value="KAI9553759.1"/>
    <property type="molecule type" value="Genomic_DNA"/>
</dbReference>
<evidence type="ECO:0000313" key="5">
    <source>
        <dbReference type="Proteomes" id="UP000820818"/>
    </source>
</evidence>
<evidence type="ECO:0000313" key="4">
    <source>
        <dbReference type="EMBL" id="KAI9553759.1"/>
    </source>
</evidence>
<dbReference type="Pfam" id="PF00098">
    <property type="entry name" value="zf-CCHC"/>
    <property type="match status" value="1"/>
</dbReference>
<dbReference type="GO" id="GO:0003676">
    <property type="term" value="F:nucleic acid binding"/>
    <property type="evidence" value="ECO:0007669"/>
    <property type="project" value="InterPro"/>
</dbReference>
<dbReference type="SMART" id="SM00343">
    <property type="entry name" value="ZnF_C2HC"/>
    <property type="match status" value="1"/>
</dbReference>
<feature type="region of interest" description="Disordered" evidence="2">
    <location>
        <begin position="173"/>
        <end position="218"/>
    </location>
</feature>
<keyword evidence="1" id="KW-0479">Metal-binding</keyword>
<dbReference type="SUPFAM" id="SSF57756">
    <property type="entry name" value="Retrovirus zinc finger-like domains"/>
    <property type="match status" value="1"/>
</dbReference>
<dbReference type="PROSITE" id="PS50158">
    <property type="entry name" value="ZF_CCHC"/>
    <property type="match status" value="1"/>
</dbReference>
<reference evidence="4 5" key="1">
    <citation type="submission" date="2022-05" db="EMBL/GenBank/DDBJ databases">
        <title>A multi-omics perspective on studying reproductive biology in Daphnia sinensis.</title>
        <authorList>
            <person name="Jia J."/>
        </authorList>
    </citation>
    <scope>NUCLEOTIDE SEQUENCE [LARGE SCALE GENOMIC DNA]</scope>
    <source>
        <strain evidence="4 5">WSL</strain>
    </source>
</reference>
<feature type="region of interest" description="Disordered" evidence="2">
    <location>
        <begin position="246"/>
        <end position="266"/>
    </location>
</feature>
<evidence type="ECO:0000256" key="2">
    <source>
        <dbReference type="SAM" id="MobiDB-lite"/>
    </source>
</evidence>
<sequence>MTPKENMTILTDKKFSSIQEYDEAGELKNGNKINSGIERDAMAAGLIYGSLEPEVPDVSRRITKFFQYIMNPEHSITAHINTIKRMADELNRILSTLPPSSYGARAAWETIPSGEHRNLIRLTVRMVLEETRNKTLPGGGVNPADIQKWTEENTETVFASHGDYRRGYRGRGYRGRGYRGNRGDRGDGGYRGNGRRGGYRNNGSHRGDHQGGRGYHHGSQPPFGPYDCYECGKLGHLARNCYTKKQGEQRNAHQEKFDNNRKYNKSRGDNYIYHPASNLLSSKDLGKYIVLAPSSWMY</sequence>
<evidence type="ECO:0000256" key="1">
    <source>
        <dbReference type="PROSITE-ProRule" id="PRU00047"/>
    </source>
</evidence>
<organism evidence="4 5">
    <name type="scientific">Daphnia sinensis</name>
    <dbReference type="NCBI Taxonomy" id="1820382"/>
    <lineage>
        <taxon>Eukaryota</taxon>
        <taxon>Metazoa</taxon>
        <taxon>Ecdysozoa</taxon>
        <taxon>Arthropoda</taxon>
        <taxon>Crustacea</taxon>
        <taxon>Branchiopoda</taxon>
        <taxon>Diplostraca</taxon>
        <taxon>Cladocera</taxon>
        <taxon>Anomopoda</taxon>
        <taxon>Daphniidae</taxon>
        <taxon>Daphnia</taxon>
        <taxon>Daphnia similis group</taxon>
    </lineage>
</organism>
<dbReference type="InterPro" id="IPR001878">
    <property type="entry name" value="Znf_CCHC"/>
</dbReference>
<protein>
    <recommendedName>
        <fullName evidence="3">CCHC-type domain-containing protein</fullName>
    </recommendedName>
</protein>
<dbReference type="GO" id="GO:0008270">
    <property type="term" value="F:zinc ion binding"/>
    <property type="evidence" value="ECO:0007669"/>
    <property type="project" value="UniProtKB-KW"/>
</dbReference>